<evidence type="ECO:0000313" key="4">
    <source>
        <dbReference type="Proteomes" id="UP001595729"/>
    </source>
</evidence>
<dbReference type="InterPro" id="IPR013538">
    <property type="entry name" value="ASHA1/2-like_C"/>
</dbReference>
<accession>A0ABV7W3I5</accession>
<keyword evidence="4" id="KW-1185">Reference proteome</keyword>
<evidence type="ECO:0000313" key="3">
    <source>
        <dbReference type="EMBL" id="MFC3682828.1"/>
    </source>
</evidence>
<proteinExistence type="inferred from homology"/>
<gene>
    <name evidence="3" type="ORF">ACFOPI_04440</name>
</gene>
<name>A0ABV7W3I5_9BURK</name>
<dbReference type="SUPFAM" id="SSF55961">
    <property type="entry name" value="Bet v1-like"/>
    <property type="match status" value="1"/>
</dbReference>
<dbReference type="CDD" id="cd08895">
    <property type="entry name" value="SRPBCC_CalC_Aha1-like_2"/>
    <property type="match status" value="1"/>
</dbReference>
<protein>
    <submittedName>
        <fullName evidence="3">SRPBCC family protein</fullName>
    </submittedName>
</protein>
<comment type="caution">
    <text evidence="3">The sequence shown here is derived from an EMBL/GenBank/DDBJ whole genome shotgun (WGS) entry which is preliminary data.</text>
</comment>
<evidence type="ECO:0000256" key="1">
    <source>
        <dbReference type="ARBA" id="ARBA00006817"/>
    </source>
</evidence>
<evidence type="ECO:0000259" key="2">
    <source>
        <dbReference type="Pfam" id="PF08327"/>
    </source>
</evidence>
<sequence>MSTGTVRFHRILKAPPERVYRAFLDPDAMAKFLPPHGFTGRVLEMDARVGGVYRMQFTNFSNGQTHAFGGKYLELVPNEKIVNTDLFDDPNLTGQMITTISLKAVSCGTELTAVQEGIPEAIPVEMCYLGWQETLALLAQLVEPEIPG</sequence>
<comment type="similarity">
    <text evidence="1">Belongs to the AHA1 family.</text>
</comment>
<reference evidence="4" key="1">
    <citation type="journal article" date="2019" name="Int. J. Syst. Evol. Microbiol.">
        <title>The Global Catalogue of Microorganisms (GCM) 10K type strain sequencing project: providing services to taxonomists for standard genome sequencing and annotation.</title>
        <authorList>
            <consortium name="The Broad Institute Genomics Platform"/>
            <consortium name="The Broad Institute Genome Sequencing Center for Infectious Disease"/>
            <person name="Wu L."/>
            <person name="Ma J."/>
        </authorList>
    </citation>
    <scope>NUCLEOTIDE SEQUENCE [LARGE SCALE GENOMIC DNA]</scope>
    <source>
        <strain evidence="4">KCTC 42501</strain>
    </source>
</reference>
<dbReference type="Gene3D" id="3.30.530.20">
    <property type="match status" value="1"/>
</dbReference>
<dbReference type="Pfam" id="PF08327">
    <property type="entry name" value="AHSA1"/>
    <property type="match status" value="1"/>
</dbReference>
<feature type="domain" description="Activator of Hsp90 ATPase homologue 1/2-like C-terminal" evidence="2">
    <location>
        <begin position="13"/>
        <end position="143"/>
    </location>
</feature>
<dbReference type="Proteomes" id="UP001595729">
    <property type="component" value="Unassembled WGS sequence"/>
</dbReference>
<dbReference type="EMBL" id="JBHRXX010000002">
    <property type="protein sequence ID" value="MFC3682828.1"/>
    <property type="molecule type" value="Genomic_DNA"/>
</dbReference>
<dbReference type="InterPro" id="IPR023393">
    <property type="entry name" value="START-like_dom_sf"/>
</dbReference>
<organism evidence="3 4">
    <name type="scientific">Hydrogenophaga luteola</name>
    <dbReference type="NCBI Taxonomy" id="1591122"/>
    <lineage>
        <taxon>Bacteria</taxon>
        <taxon>Pseudomonadati</taxon>
        <taxon>Pseudomonadota</taxon>
        <taxon>Betaproteobacteria</taxon>
        <taxon>Burkholderiales</taxon>
        <taxon>Comamonadaceae</taxon>
        <taxon>Hydrogenophaga</taxon>
    </lineage>
</organism>
<dbReference type="RefSeq" id="WP_382171352.1">
    <property type="nucleotide sequence ID" value="NZ_JBHRXX010000002.1"/>
</dbReference>